<evidence type="ECO:0000256" key="7">
    <source>
        <dbReference type="PROSITE-ProRule" id="PRU00339"/>
    </source>
</evidence>
<evidence type="ECO:0000256" key="4">
    <source>
        <dbReference type="ARBA" id="ARBA00022786"/>
    </source>
</evidence>
<dbReference type="Pfam" id="PF13181">
    <property type="entry name" value="TPR_8"/>
    <property type="match status" value="1"/>
</dbReference>
<dbReference type="GO" id="GO:0005737">
    <property type="term" value="C:cytoplasm"/>
    <property type="evidence" value="ECO:0007669"/>
    <property type="project" value="TreeGrafter"/>
</dbReference>
<keyword evidence="3" id="KW-0498">Mitosis</keyword>
<protein>
    <submittedName>
        <fullName evidence="9">Uncharacterized protein</fullName>
    </submittedName>
</protein>
<keyword evidence="4" id="KW-0833">Ubl conjugation pathway</keyword>
<evidence type="ECO:0000256" key="8">
    <source>
        <dbReference type="SAM" id="MobiDB-lite"/>
    </source>
</evidence>
<dbReference type="SMART" id="SM00028">
    <property type="entry name" value="TPR"/>
    <property type="match status" value="8"/>
</dbReference>
<dbReference type="GO" id="GO:0051301">
    <property type="term" value="P:cell division"/>
    <property type="evidence" value="ECO:0007669"/>
    <property type="project" value="UniProtKB-KW"/>
</dbReference>
<dbReference type="GO" id="GO:0045842">
    <property type="term" value="P:positive regulation of mitotic metaphase/anaphase transition"/>
    <property type="evidence" value="ECO:0007669"/>
    <property type="project" value="TreeGrafter"/>
</dbReference>
<dbReference type="GO" id="GO:0031145">
    <property type="term" value="P:anaphase-promoting complex-dependent catabolic process"/>
    <property type="evidence" value="ECO:0007669"/>
    <property type="project" value="TreeGrafter"/>
</dbReference>
<dbReference type="GO" id="GO:0005680">
    <property type="term" value="C:anaphase-promoting complex"/>
    <property type="evidence" value="ECO:0007669"/>
    <property type="project" value="TreeGrafter"/>
</dbReference>
<organism evidence="9 10">
    <name type="scientific">Tigriopus californicus</name>
    <name type="common">Marine copepod</name>
    <dbReference type="NCBI Taxonomy" id="6832"/>
    <lineage>
        <taxon>Eukaryota</taxon>
        <taxon>Metazoa</taxon>
        <taxon>Ecdysozoa</taxon>
        <taxon>Arthropoda</taxon>
        <taxon>Crustacea</taxon>
        <taxon>Multicrustacea</taxon>
        <taxon>Hexanauplia</taxon>
        <taxon>Copepoda</taxon>
        <taxon>Harpacticoida</taxon>
        <taxon>Harpacticidae</taxon>
        <taxon>Tigriopus</taxon>
    </lineage>
</organism>
<dbReference type="InterPro" id="IPR019734">
    <property type="entry name" value="TPR_rpt"/>
</dbReference>
<dbReference type="AlphaFoldDB" id="A0A553NV17"/>
<keyword evidence="2" id="KW-0677">Repeat</keyword>
<dbReference type="Gene3D" id="1.25.40.10">
    <property type="entry name" value="Tetratricopeptide repeat domain"/>
    <property type="match status" value="1"/>
</dbReference>
<dbReference type="PROSITE" id="PS50005">
    <property type="entry name" value="TPR"/>
    <property type="match status" value="2"/>
</dbReference>
<feature type="repeat" description="TPR" evidence="7">
    <location>
        <begin position="503"/>
        <end position="536"/>
    </location>
</feature>
<evidence type="ECO:0000256" key="1">
    <source>
        <dbReference type="ARBA" id="ARBA00022618"/>
    </source>
</evidence>
<keyword evidence="1" id="KW-0132">Cell division</keyword>
<dbReference type="GO" id="GO:0016567">
    <property type="term" value="P:protein ubiquitination"/>
    <property type="evidence" value="ECO:0007669"/>
    <property type="project" value="TreeGrafter"/>
</dbReference>
<feature type="compositionally biased region" description="Polar residues" evidence="8">
    <location>
        <begin position="558"/>
        <end position="582"/>
    </location>
</feature>
<evidence type="ECO:0000313" key="10">
    <source>
        <dbReference type="Proteomes" id="UP000318571"/>
    </source>
</evidence>
<gene>
    <name evidence="9" type="ORF">TCAL_03218</name>
</gene>
<dbReference type="SUPFAM" id="SSF48452">
    <property type="entry name" value="TPR-like"/>
    <property type="match status" value="2"/>
</dbReference>
<feature type="repeat" description="TPR" evidence="7">
    <location>
        <begin position="469"/>
        <end position="502"/>
    </location>
</feature>
<dbReference type="EMBL" id="VCGU01000010">
    <property type="protein sequence ID" value="TRY69266.1"/>
    <property type="molecule type" value="Genomic_DNA"/>
</dbReference>
<dbReference type="OMA" id="DPFHNNA"/>
<comment type="caution">
    <text evidence="9">The sequence shown here is derived from an EMBL/GenBank/DDBJ whole genome shotgun (WGS) entry which is preliminary data.</text>
</comment>
<keyword evidence="5 7" id="KW-0802">TPR repeat</keyword>
<evidence type="ECO:0000256" key="5">
    <source>
        <dbReference type="ARBA" id="ARBA00022803"/>
    </source>
</evidence>
<dbReference type="Pfam" id="PF12895">
    <property type="entry name" value="ANAPC3"/>
    <property type="match status" value="1"/>
</dbReference>
<dbReference type="InterPro" id="IPR011990">
    <property type="entry name" value="TPR-like_helical_dom_sf"/>
</dbReference>
<proteinExistence type="predicted"/>
<dbReference type="STRING" id="6832.A0A553NV17"/>
<dbReference type="Pfam" id="PF13176">
    <property type="entry name" value="TPR_7"/>
    <property type="match status" value="1"/>
</dbReference>
<feature type="region of interest" description="Disordered" evidence="8">
    <location>
        <begin position="1"/>
        <end position="31"/>
    </location>
</feature>
<keyword evidence="6" id="KW-0131">Cell cycle</keyword>
<dbReference type="Proteomes" id="UP000318571">
    <property type="component" value="Chromosome 1"/>
</dbReference>
<dbReference type="PANTHER" id="PTHR12558:SF9">
    <property type="entry name" value="CELL DIVISION CYCLE PROTEIN 16 HOMOLOG"/>
    <property type="match status" value="1"/>
</dbReference>
<reference evidence="9 10" key="1">
    <citation type="journal article" date="2018" name="Nat. Ecol. Evol.">
        <title>Genomic signatures of mitonuclear coevolution across populations of Tigriopus californicus.</title>
        <authorList>
            <person name="Barreto F.S."/>
            <person name="Watson E.T."/>
            <person name="Lima T.G."/>
            <person name="Willett C.S."/>
            <person name="Edmands S."/>
            <person name="Li W."/>
            <person name="Burton R.S."/>
        </authorList>
    </citation>
    <scope>NUCLEOTIDE SEQUENCE [LARGE SCALE GENOMIC DNA]</scope>
    <source>
        <strain evidence="9 10">San Diego</strain>
    </source>
</reference>
<dbReference type="PANTHER" id="PTHR12558">
    <property type="entry name" value="CELL DIVISION CYCLE 16,23,27"/>
    <property type="match status" value="1"/>
</dbReference>
<evidence type="ECO:0000256" key="3">
    <source>
        <dbReference type="ARBA" id="ARBA00022776"/>
    </source>
</evidence>
<feature type="region of interest" description="Disordered" evidence="8">
    <location>
        <begin position="554"/>
        <end position="594"/>
    </location>
</feature>
<evidence type="ECO:0000256" key="6">
    <source>
        <dbReference type="ARBA" id="ARBA00023306"/>
    </source>
</evidence>
<name>A0A553NV17_TIGCA</name>
<sequence length="594" mass="66453">MATPPPGSTEGPLHRSTSPATPHAPPSPAPAEGRLLKKMRVLREQYAHQAGSALFWASQVLAGTEGQNPADVMAFSQCLYQDGQFQRAAFALTSRGLERTHLRACYLTAKCYFRAQDAEEAKLCLDQGHQLILNARHQLNQANPPPELRQSLSSIYLLKGQILASLDNRILAAEAFKEALSLDVHCSEAFQAVIQHQIFTADEERELLKSMPFSEQCGQPDDEEFVSFLYRIQLKKYDQPADLVIPDKFKSLRTNTEIQVHQAERHFYNCDYNQCFKITSSLMSLDPYNGNCLPIHVSCLIELEKSNDLFHLAHKLVDLFPEWAGAWFAVGTYYYLVGKHEFARRYLSKATHLDRVYGPAWLAYGHSFALESEHDQAMAAYFKACQLMKGCHLPLLYIGVEYGLTNNAKLAERFFTQALDIAPQDPFVLHELGVTAFQNNSFPEAEKYFLQALAQMKQVNGSIMSSKWEPLLNNLGHCARKLGKFDDALNFHQLALVLQPMSASTFSAIGFVHSLKGDLLEAEEAFHKALGIRRDDSFSTSMLNNVIEQMISDEPTFSDRNSQSVDLSTTNATTPGNNTSSFDVDMADASANSD</sequence>
<evidence type="ECO:0000313" key="9">
    <source>
        <dbReference type="EMBL" id="TRY69266.1"/>
    </source>
</evidence>
<accession>A0A553NV17</accession>
<evidence type="ECO:0000256" key="2">
    <source>
        <dbReference type="ARBA" id="ARBA00022737"/>
    </source>
</evidence>
<keyword evidence="10" id="KW-1185">Reference proteome</keyword>